<dbReference type="SMART" id="SM00052">
    <property type="entry name" value="EAL"/>
    <property type="match status" value="1"/>
</dbReference>
<name>A0A1B3SJE5_9MOLU</name>
<organism evidence="3 4">
    <name type="scientific">Spiroplasma helicoides</name>
    <dbReference type="NCBI Taxonomy" id="216938"/>
    <lineage>
        <taxon>Bacteria</taxon>
        <taxon>Bacillati</taxon>
        <taxon>Mycoplasmatota</taxon>
        <taxon>Mollicutes</taxon>
        <taxon>Entomoplasmatales</taxon>
        <taxon>Spiroplasmataceae</taxon>
        <taxon>Spiroplasma</taxon>
    </lineage>
</organism>
<keyword evidence="1" id="KW-1133">Transmembrane helix</keyword>
<dbReference type="KEGG" id="shj:SHELI_v1c00940"/>
<evidence type="ECO:0000256" key="1">
    <source>
        <dbReference type="SAM" id="Phobius"/>
    </source>
</evidence>
<keyword evidence="1" id="KW-0812">Transmembrane</keyword>
<feature type="transmembrane region" description="Helical" evidence="1">
    <location>
        <begin position="37"/>
        <end position="60"/>
    </location>
</feature>
<keyword evidence="1" id="KW-0472">Membrane</keyword>
<dbReference type="RefSeq" id="WP_069115829.1">
    <property type="nucleotide sequence ID" value="NZ_CP017015.1"/>
</dbReference>
<evidence type="ECO:0000313" key="4">
    <source>
        <dbReference type="Proteomes" id="UP000094378"/>
    </source>
</evidence>
<reference evidence="3 4" key="1">
    <citation type="submission" date="2016-08" db="EMBL/GenBank/DDBJ databases">
        <title>Complete genome sequence of Spiroplasma helicoides TABS-2 (DSM 22551).</title>
        <authorList>
            <person name="Shen W.-Y."/>
            <person name="Lo W.-S."/>
            <person name="Lai Y.-C."/>
            <person name="Kuo C.-H."/>
        </authorList>
    </citation>
    <scope>NUCLEOTIDE SEQUENCE [LARGE SCALE GENOMIC DNA]</scope>
    <source>
        <strain evidence="3 4">TABS-2</strain>
    </source>
</reference>
<feature type="transmembrane region" description="Helical" evidence="1">
    <location>
        <begin position="174"/>
        <end position="196"/>
    </location>
</feature>
<dbReference type="Gene3D" id="3.20.20.450">
    <property type="entry name" value="EAL domain"/>
    <property type="match status" value="1"/>
</dbReference>
<feature type="transmembrane region" description="Helical" evidence="1">
    <location>
        <begin position="148"/>
        <end position="167"/>
    </location>
</feature>
<dbReference type="InterPro" id="IPR050706">
    <property type="entry name" value="Cyclic-di-GMP_PDE-like"/>
</dbReference>
<dbReference type="PANTHER" id="PTHR33121:SF70">
    <property type="entry name" value="SIGNALING PROTEIN YKOW"/>
    <property type="match status" value="1"/>
</dbReference>
<dbReference type="PANTHER" id="PTHR33121">
    <property type="entry name" value="CYCLIC DI-GMP PHOSPHODIESTERASE PDEF"/>
    <property type="match status" value="1"/>
</dbReference>
<feature type="transmembrane region" description="Helical" evidence="1">
    <location>
        <begin position="123"/>
        <end position="142"/>
    </location>
</feature>
<dbReference type="STRING" id="216938.SHELI_v1c00940"/>
<dbReference type="AlphaFoldDB" id="A0A1B3SJE5"/>
<evidence type="ECO:0000259" key="2">
    <source>
        <dbReference type="PROSITE" id="PS50883"/>
    </source>
</evidence>
<dbReference type="SUPFAM" id="SSF141868">
    <property type="entry name" value="EAL domain-like"/>
    <property type="match status" value="1"/>
</dbReference>
<sequence length="648" mass="74104">MNILSSIIACLSYTAITAIVYTITWGLSRHIFERVKIYYELTLGVIFGVISMFGVIILTISANGNQNSLLTILLPIFLFWTCLLFISIYASLGVFVCNILGLTVFPNLFPQYYGSLNNLEIKIIVGISYSVAFAMYLINYFTKKGTPWSAWSITTIASLATALACVLPNIQQSGVIDFLVTILLWLGIGYLTYAYISMINQIHKHAIQLQNVVSYDHKFYLNQASAHDEILRYIHEEKTRYGAYFTFYISNYDMFEKKVSNSIREAVVSEIAKQAHDEFLKSFSEAIFFKPNYKTFGVFIPFENILDLVGEDEQKTFLAKLSSCIGEVQSVYKFEKFKVSIKIKGIVSLYGIQSSSLETLFDYNVVMQRLFSSNEFKNVTIVDPMKVMNEKNKNKKILTLNEIVSLNNCVSVFQPIYNGSTKNFDFFYLNNSIDGIEVNSSLFEPRWEVIKKYGLVSLFLRYLALNSAKSIAKYKNQNYINVINYDSIFVSSDGFDYEVFILKLRSLKINLNTLVLNFNITEEVENKKMLESNINSLKKSGIKISISEFGSEFTDYNLISIYKPDYLFMDRTIAKKINFVKEVETLVKNLVNIAKKIEGKLVATNVDTYMMFKTLKQTGVKYFEGSLIGHSLEPQQTIDPELKYLLSK</sequence>
<keyword evidence="4" id="KW-1185">Reference proteome</keyword>
<feature type="transmembrane region" description="Helical" evidence="1">
    <location>
        <begin position="72"/>
        <end position="102"/>
    </location>
</feature>
<dbReference type="PROSITE" id="PS50883">
    <property type="entry name" value="EAL"/>
    <property type="match status" value="1"/>
</dbReference>
<dbReference type="GO" id="GO:0071111">
    <property type="term" value="F:cyclic-guanylate-specific phosphodiesterase activity"/>
    <property type="evidence" value="ECO:0007669"/>
    <property type="project" value="InterPro"/>
</dbReference>
<protein>
    <recommendedName>
        <fullName evidence="2">EAL domain-containing protein</fullName>
    </recommendedName>
</protein>
<dbReference type="EMBL" id="CP017015">
    <property type="protein sequence ID" value="AOG60049.1"/>
    <property type="molecule type" value="Genomic_DNA"/>
</dbReference>
<accession>A0A1B3SJE5</accession>
<feature type="transmembrane region" description="Helical" evidence="1">
    <location>
        <begin position="6"/>
        <end position="25"/>
    </location>
</feature>
<dbReference type="InterPro" id="IPR001633">
    <property type="entry name" value="EAL_dom"/>
</dbReference>
<evidence type="ECO:0000313" key="3">
    <source>
        <dbReference type="EMBL" id="AOG60049.1"/>
    </source>
</evidence>
<dbReference type="InterPro" id="IPR035919">
    <property type="entry name" value="EAL_sf"/>
</dbReference>
<dbReference type="OrthoDB" id="388025at2"/>
<feature type="domain" description="EAL" evidence="2">
    <location>
        <begin position="393"/>
        <end position="645"/>
    </location>
</feature>
<gene>
    <name evidence="3" type="ORF">SHELI_v1c00940</name>
</gene>
<proteinExistence type="predicted"/>
<dbReference type="Pfam" id="PF00563">
    <property type="entry name" value="EAL"/>
    <property type="match status" value="1"/>
</dbReference>
<dbReference type="Proteomes" id="UP000094378">
    <property type="component" value="Chromosome"/>
</dbReference>